<evidence type="ECO:0000313" key="1">
    <source>
        <dbReference type="EMBL" id="QHN39068.1"/>
    </source>
</evidence>
<accession>A0A857M9Y5</accession>
<organism evidence="1">
    <name type="scientific">Gordonia amarae</name>
    <dbReference type="NCBI Taxonomy" id="36821"/>
    <lineage>
        <taxon>Bacteria</taxon>
        <taxon>Bacillati</taxon>
        <taxon>Actinomycetota</taxon>
        <taxon>Actinomycetes</taxon>
        <taxon>Mycobacteriales</taxon>
        <taxon>Gordoniaceae</taxon>
        <taxon>Gordonia</taxon>
    </lineage>
</organism>
<proteinExistence type="predicted"/>
<dbReference type="EMBL" id="CP045810">
    <property type="protein sequence ID" value="QHN39068.1"/>
    <property type="molecule type" value="Genomic_DNA"/>
</dbReference>
<name>A0A857M9Y5_9ACTN</name>
<protein>
    <submittedName>
        <fullName evidence="1">Uncharacterized protein</fullName>
    </submittedName>
</protein>
<gene>
    <name evidence="1" type="ORF">GII30_07660</name>
</gene>
<dbReference type="RefSeq" id="WP_138943758.1">
    <property type="nucleotide sequence ID" value="NZ_CP045804.1"/>
</dbReference>
<dbReference type="AlphaFoldDB" id="A0A857M9Y5"/>
<sequence>MEASWGCRCEMGRRSIGNGGAASKGAPTATRRVGRAQALTGLALVVLLAGGVLVWRSLADGCGGDRDKVTVIADSSMADPLKALTSIASDESCYDFRVAQVPSTADEASLKRIADATGGTSYIARTPNDISGIFTTEITKWMKD</sequence>
<reference evidence="1" key="1">
    <citation type="journal article" date="2021" name="Nat. Microbiol.">
        <title>Cocultivation of an ultrasmall environmental parasitic bacterium with lytic ability against bacteria associated with wastewater foams.</title>
        <authorList>
            <person name="Batinovic S."/>
            <person name="Rose J.J.A."/>
            <person name="Ratcliffe J."/>
            <person name="Seviour R.J."/>
            <person name="Petrovski S."/>
        </authorList>
    </citation>
    <scope>NUCLEOTIDE SEQUENCE</scope>
    <source>
        <strain evidence="1">CON44</strain>
    </source>
</reference>